<evidence type="ECO:0008006" key="8">
    <source>
        <dbReference type="Google" id="ProtNLM"/>
    </source>
</evidence>
<dbReference type="SUPFAM" id="SSF53187">
    <property type="entry name" value="Zn-dependent exopeptidases"/>
    <property type="match status" value="1"/>
</dbReference>
<name>A0ABR3HHF7_LOXSC</name>
<reference evidence="6 7" key="1">
    <citation type="submission" date="2024-06" db="EMBL/GenBank/DDBJ databases">
        <title>A chromosome-level genome assembly of beet webworm, Loxostege sticticalis.</title>
        <authorList>
            <person name="Zhang Y."/>
        </authorList>
    </citation>
    <scope>NUCLEOTIDE SEQUENCE [LARGE SCALE GENOMIC DNA]</scope>
    <source>
        <strain evidence="6">AQ026</strain>
        <tissue evidence="6">Whole body</tissue>
    </source>
</reference>
<comment type="similarity">
    <text evidence="2 3">Belongs to the peptidase M14 family.</text>
</comment>
<feature type="domain" description="Peptidase M14" evidence="5">
    <location>
        <begin position="15"/>
        <end position="320"/>
    </location>
</feature>
<protein>
    <recommendedName>
        <fullName evidence="8">Peptidase M14 carboxypeptidase A domain-containing protein</fullName>
    </recommendedName>
</protein>
<comment type="caution">
    <text evidence="6">The sequence shown here is derived from an EMBL/GenBank/DDBJ whole genome shotgun (WGS) entry which is preliminary data.</text>
</comment>
<accession>A0ABR3HHF7</accession>
<dbReference type="PANTHER" id="PTHR11705">
    <property type="entry name" value="PROTEASE FAMILY M14 CARBOXYPEPTIDASE A,B"/>
    <property type="match status" value="1"/>
</dbReference>
<dbReference type="Proteomes" id="UP001549920">
    <property type="component" value="Unassembled WGS sequence"/>
</dbReference>
<proteinExistence type="inferred from homology"/>
<evidence type="ECO:0000313" key="6">
    <source>
        <dbReference type="EMBL" id="KAL0869840.1"/>
    </source>
</evidence>
<comment type="caution">
    <text evidence="3">Lacks conserved residue(s) required for the propagation of feature annotation.</text>
</comment>
<dbReference type="PROSITE" id="PS52035">
    <property type="entry name" value="PEPTIDASE_M14"/>
    <property type="match status" value="1"/>
</dbReference>
<evidence type="ECO:0000256" key="3">
    <source>
        <dbReference type="PROSITE-ProRule" id="PRU01379"/>
    </source>
</evidence>
<dbReference type="InterPro" id="IPR001711">
    <property type="entry name" value="PLipase_C_Pinositol-sp_Y"/>
</dbReference>
<gene>
    <name evidence="6" type="ORF">ABMA27_006047</name>
</gene>
<evidence type="ECO:0000256" key="2">
    <source>
        <dbReference type="ARBA" id="ARBA00005988"/>
    </source>
</evidence>
<dbReference type="PANTHER" id="PTHR11705:SF91">
    <property type="entry name" value="FI01817P-RELATED"/>
    <property type="match status" value="1"/>
</dbReference>
<evidence type="ECO:0000259" key="4">
    <source>
        <dbReference type="PROSITE" id="PS50008"/>
    </source>
</evidence>
<keyword evidence="7" id="KW-1185">Reference proteome</keyword>
<dbReference type="InterPro" id="IPR000834">
    <property type="entry name" value="Peptidase_M14"/>
</dbReference>
<evidence type="ECO:0000313" key="7">
    <source>
        <dbReference type="Proteomes" id="UP001549920"/>
    </source>
</evidence>
<dbReference type="SMART" id="SM00631">
    <property type="entry name" value="Zn_pept"/>
    <property type="match status" value="1"/>
</dbReference>
<dbReference type="EMBL" id="JBEUOH010000019">
    <property type="protein sequence ID" value="KAL0869840.1"/>
    <property type="molecule type" value="Genomic_DNA"/>
</dbReference>
<evidence type="ECO:0000256" key="1">
    <source>
        <dbReference type="ARBA" id="ARBA00001947"/>
    </source>
</evidence>
<dbReference type="PROSITE" id="PS50008">
    <property type="entry name" value="PIPLC_Y_DOMAIN"/>
    <property type="match status" value="1"/>
</dbReference>
<dbReference type="Pfam" id="PF00246">
    <property type="entry name" value="Peptidase_M14"/>
    <property type="match status" value="1"/>
</dbReference>
<comment type="cofactor">
    <cofactor evidence="1">
        <name>Zn(2+)</name>
        <dbReference type="ChEBI" id="CHEBI:29105"/>
    </cofactor>
</comment>
<feature type="domain" description="PI-PLC Y-box" evidence="4">
    <location>
        <begin position="176"/>
        <end position="263"/>
    </location>
</feature>
<sequence length="326" mass="37089">MIEMLKEGDEAECIEDASIGASTITIYLKAIKRFCGNITEIIHEKTTFEGRHLYEVHLNEPKENDDRPMIVVEAGQEAGTESVGLALYLLEQLLACQENHEMLLKVRWVILPCTNPDGMEFSRFNRQQWRKNLNPDINVGNTINLGYGVDISRNFEDKEHCPQESGFSPTYSGPKSFSENESSFIQSVLSKFKKEIRGYLSIRRDGHSISYPYGYTAASAPAKDQLERVSGAIASRVNQRAGGVHLFSNQSIFVLNRKARCGHSVDYAYKHMSITYSFEMRVFLGSDSRIMSKFQNLPRGYEATLRNGYYSGIREFYNIIVKESVR</sequence>
<evidence type="ECO:0000259" key="5">
    <source>
        <dbReference type="PROSITE" id="PS52035"/>
    </source>
</evidence>
<organism evidence="6 7">
    <name type="scientific">Loxostege sticticalis</name>
    <name type="common">Beet webworm moth</name>
    <dbReference type="NCBI Taxonomy" id="481309"/>
    <lineage>
        <taxon>Eukaryota</taxon>
        <taxon>Metazoa</taxon>
        <taxon>Ecdysozoa</taxon>
        <taxon>Arthropoda</taxon>
        <taxon>Hexapoda</taxon>
        <taxon>Insecta</taxon>
        <taxon>Pterygota</taxon>
        <taxon>Neoptera</taxon>
        <taxon>Endopterygota</taxon>
        <taxon>Lepidoptera</taxon>
        <taxon>Glossata</taxon>
        <taxon>Ditrysia</taxon>
        <taxon>Pyraloidea</taxon>
        <taxon>Crambidae</taxon>
        <taxon>Pyraustinae</taxon>
        <taxon>Loxostege</taxon>
    </lineage>
</organism>
<dbReference type="Gene3D" id="3.40.630.10">
    <property type="entry name" value="Zn peptidases"/>
    <property type="match status" value="1"/>
</dbReference>